<feature type="domain" description="EAL" evidence="7">
    <location>
        <begin position="849"/>
        <end position="1102"/>
    </location>
</feature>
<keyword evidence="4 5" id="KW-0472">Membrane</keyword>
<dbReference type="InterPro" id="IPR042240">
    <property type="entry name" value="CHASE_sf"/>
</dbReference>
<dbReference type="InterPro" id="IPR000160">
    <property type="entry name" value="GGDEF_dom"/>
</dbReference>
<feature type="transmembrane region" description="Helical" evidence="5">
    <location>
        <begin position="12"/>
        <end position="33"/>
    </location>
</feature>
<organism evidence="9 10">
    <name type="scientific">Mycolicibacterium cyprinidarum</name>
    <dbReference type="NCBI Taxonomy" id="2860311"/>
    <lineage>
        <taxon>Bacteria</taxon>
        <taxon>Bacillati</taxon>
        <taxon>Actinomycetota</taxon>
        <taxon>Actinomycetes</taxon>
        <taxon>Mycobacteriales</taxon>
        <taxon>Mycobacteriaceae</taxon>
        <taxon>Mycolicibacterium</taxon>
    </lineage>
</organism>
<dbReference type="SMART" id="SM00267">
    <property type="entry name" value="GGDEF"/>
    <property type="match status" value="1"/>
</dbReference>
<dbReference type="SMART" id="SM01079">
    <property type="entry name" value="CHASE"/>
    <property type="match status" value="1"/>
</dbReference>
<evidence type="ECO:0000256" key="4">
    <source>
        <dbReference type="ARBA" id="ARBA00023136"/>
    </source>
</evidence>
<sequence>MRIGGGSGAEFIRNTVLAWVVFFATVVVIFFAWHITKTSVNDSEKQSFLNIVSESNDAISMRMLDYQIAMDSALGLLRSSDAVSRSEWKIFVDSMKLHTQFPGIQALGYAVLVRPDEKREFEEGVRAEGFPDFVIRPPGDRDPYSGIFYIEPFGFRNQRAFGFDMYSEPTRREAMESAAHTGLATVSGPVTLVQETDEDIQRGFLMYVPHYRNGAPIDTIEQRENALVGWVYAAFRTSDLMEGVLPTSAREFFSEIFYGNDTAAKNLLYVSPRVNDFEPGRVAQNSLLIGNRIWTTRFASNGEVSASSAEPWIVAGAGLVIAVLLFLVIASLALRRQRAEEIALRMTADLRTSNKSLSGFMQIVETAPDFVAIFEASGGLQHLNRAWRGLLGLADHDPLPSVIESLFDGVALGQLREVAVPAALRDGMWSGESTLAGRAGHRLEVRLTVLRHQGPSGLDESWLSVIAHDISDFKNVERLTALTEGLRRNLTAGDDPIECIEALGADALTAVQADGLVARMGREVFRVGDVPDQEAIDRRVRELSSAGTTLLQVTDYLAADMPELATSDCAGAIVARLPGTLESYLAWFRRPQATTVRRPGELTALVGKDEVGRLQPRACVDEFVEGVHDRSRPWSDNERTAADMLYQAVQSGQLEHFYRQLAFEATVDPLTGLGNRRALAIAIDKQTRSGSARQAGPHLSLLFLDLDRFKQLNDAFGHTKGDLVLQGAGKRLERVTARRVGPSGSVFRLGGDEFVVLLSGVTPELVSRLANEVVAAFREPMVLGDSTHVVNVSVGAVVGADGVGDGPVEFVDADELLRRGDLAMYSAKDAGGSRVEFYQDDFSYRAVHRQKLEQDLYRALKSDELIPAFQPIVSLRTGEIIGAEALARWRHPGIGVLAPAEFLPLAEETGQIRQLDRQIAERAVARCLELLRDSSREFHLAINASAKTLDAQYIDYLAELIERYAIPPDRLTIELTESAMVLESGRLRQLLTALRSLGVTLAIDDFGTGYSSLAYLQNLPVDVVKLDRTFVERLRGNPGEEVVARWAIQLVSDFGMKVIAEGVETREQEAALLSLGYDWVQGYRYGKPILEPPLPGDYLGLDITARR</sequence>
<dbReference type="InterPro" id="IPR029787">
    <property type="entry name" value="Nucleotide_cyclase"/>
</dbReference>
<evidence type="ECO:0000259" key="7">
    <source>
        <dbReference type="PROSITE" id="PS50883"/>
    </source>
</evidence>
<dbReference type="EMBL" id="BPRH01000480">
    <property type="protein sequence ID" value="GJF09692.1"/>
    <property type="molecule type" value="Genomic_DNA"/>
</dbReference>
<feature type="domain" description="GGDEF" evidence="8">
    <location>
        <begin position="697"/>
        <end position="840"/>
    </location>
</feature>
<dbReference type="InterPro" id="IPR043128">
    <property type="entry name" value="Rev_trsase/Diguanyl_cyclase"/>
</dbReference>
<evidence type="ECO:0000313" key="9">
    <source>
        <dbReference type="EMBL" id="GJF09692.1"/>
    </source>
</evidence>
<evidence type="ECO:0000313" key="10">
    <source>
        <dbReference type="Proteomes" id="UP001060504"/>
    </source>
</evidence>
<dbReference type="InterPro" id="IPR052155">
    <property type="entry name" value="Biofilm_reg_signaling"/>
</dbReference>
<evidence type="ECO:0008006" key="11">
    <source>
        <dbReference type="Google" id="ProtNLM"/>
    </source>
</evidence>
<dbReference type="SUPFAM" id="SSF141868">
    <property type="entry name" value="EAL domain-like"/>
    <property type="match status" value="1"/>
</dbReference>
<proteinExistence type="predicted"/>
<dbReference type="InterPro" id="IPR006189">
    <property type="entry name" value="CHASE_dom"/>
</dbReference>
<dbReference type="InterPro" id="IPR035919">
    <property type="entry name" value="EAL_sf"/>
</dbReference>
<dbReference type="PROSITE" id="PS50839">
    <property type="entry name" value="CHASE"/>
    <property type="match status" value="1"/>
</dbReference>
<dbReference type="SUPFAM" id="SSF55073">
    <property type="entry name" value="Nucleotide cyclase"/>
    <property type="match status" value="1"/>
</dbReference>
<evidence type="ECO:0000256" key="1">
    <source>
        <dbReference type="ARBA" id="ARBA00004370"/>
    </source>
</evidence>
<dbReference type="Proteomes" id="UP001060504">
    <property type="component" value="Unassembled WGS sequence"/>
</dbReference>
<feature type="domain" description="CHASE" evidence="6">
    <location>
        <begin position="79"/>
        <end position="297"/>
    </location>
</feature>
<dbReference type="Gene3D" id="3.30.450.350">
    <property type="entry name" value="CHASE domain"/>
    <property type="match status" value="1"/>
</dbReference>
<dbReference type="Gene3D" id="3.20.20.450">
    <property type="entry name" value="EAL domain"/>
    <property type="match status" value="1"/>
</dbReference>
<dbReference type="PROSITE" id="PS50887">
    <property type="entry name" value="GGDEF"/>
    <property type="match status" value="1"/>
</dbReference>
<dbReference type="CDD" id="cd01948">
    <property type="entry name" value="EAL"/>
    <property type="match status" value="1"/>
</dbReference>
<dbReference type="Pfam" id="PF00360">
    <property type="entry name" value="PHY"/>
    <property type="match status" value="1"/>
</dbReference>
<accession>A0ABQ4V5F4</accession>
<dbReference type="Pfam" id="PF03924">
    <property type="entry name" value="CHASE"/>
    <property type="match status" value="1"/>
</dbReference>
<dbReference type="CDD" id="cd01949">
    <property type="entry name" value="GGDEF"/>
    <property type="match status" value="1"/>
</dbReference>
<dbReference type="InterPro" id="IPR043150">
    <property type="entry name" value="Phytochrome_PHY_sf"/>
</dbReference>
<dbReference type="SUPFAM" id="SSF55781">
    <property type="entry name" value="GAF domain-like"/>
    <property type="match status" value="1"/>
</dbReference>
<dbReference type="PANTHER" id="PTHR44757">
    <property type="entry name" value="DIGUANYLATE CYCLASE DGCP"/>
    <property type="match status" value="1"/>
</dbReference>
<dbReference type="InterPro" id="IPR035965">
    <property type="entry name" value="PAS-like_dom_sf"/>
</dbReference>
<keyword evidence="10" id="KW-1185">Reference proteome</keyword>
<dbReference type="Gene3D" id="3.30.70.270">
    <property type="match status" value="1"/>
</dbReference>
<name>A0ABQ4V5F4_9MYCO</name>
<dbReference type="Gene3D" id="3.30.450.20">
    <property type="entry name" value="PAS domain"/>
    <property type="match status" value="1"/>
</dbReference>
<evidence type="ECO:0000256" key="3">
    <source>
        <dbReference type="ARBA" id="ARBA00022989"/>
    </source>
</evidence>
<dbReference type="InterPro" id="IPR013515">
    <property type="entry name" value="Phytochrome_cen-reg"/>
</dbReference>
<dbReference type="Gene3D" id="3.30.450.270">
    <property type="match status" value="1"/>
</dbReference>
<gene>
    <name evidence="9" type="ORF">NGTWS1702_04330</name>
</gene>
<dbReference type="NCBIfam" id="TIGR00254">
    <property type="entry name" value="GGDEF"/>
    <property type="match status" value="1"/>
</dbReference>
<comment type="caution">
    <text evidence="9">The sequence shown here is derived from an EMBL/GenBank/DDBJ whole genome shotgun (WGS) entry which is preliminary data.</text>
</comment>
<evidence type="ECO:0000256" key="5">
    <source>
        <dbReference type="SAM" id="Phobius"/>
    </source>
</evidence>
<evidence type="ECO:0000256" key="2">
    <source>
        <dbReference type="ARBA" id="ARBA00022692"/>
    </source>
</evidence>
<dbReference type="SMART" id="SM00052">
    <property type="entry name" value="EAL"/>
    <property type="match status" value="1"/>
</dbReference>
<reference evidence="9 10" key="1">
    <citation type="submission" date="2021-08" db="EMBL/GenBank/DDBJ databases">
        <title>Draft genome sequence of Mycolicibacterium sp. NGTWS1702 strain.</title>
        <authorList>
            <person name="Matsumoto M."/>
            <person name="Tang B.C.C."/>
            <person name="Machida Y."/>
            <person name="Matoyama H."/>
            <person name="Kishihara T."/>
            <person name="Sato S."/>
            <person name="Kondo I."/>
            <person name="Sano M."/>
            <person name="Kato G."/>
        </authorList>
    </citation>
    <scope>NUCLEOTIDE SEQUENCE [LARGE SCALE GENOMIC DNA]</scope>
    <source>
        <strain evidence="9 10">NGTWSNA01</strain>
    </source>
</reference>
<dbReference type="PANTHER" id="PTHR44757:SF2">
    <property type="entry name" value="BIOFILM ARCHITECTURE MAINTENANCE PROTEIN MBAA"/>
    <property type="match status" value="1"/>
</dbReference>
<evidence type="ECO:0000259" key="6">
    <source>
        <dbReference type="PROSITE" id="PS50839"/>
    </source>
</evidence>
<keyword evidence="3 5" id="KW-1133">Transmembrane helix</keyword>
<comment type="subcellular location">
    <subcellularLocation>
        <location evidence="1">Membrane</location>
    </subcellularLocation>
</comment>
<protein>
    <recommendedName>
        <fullName evidence="11">Diguanylate phosphodiesterase</fullName>
    </recommendedName>
</protein>
<dbReference type="Pfam" id="PF00990">
    <property type="entry name" value="GGDEF"/>
    <property type="match status" value="1"/>
</dbReference>
<dbReference type="SUPFAM" id="SSF55785">
    <property type="entry name" value="PYP-like sensor domain (PAS domain)"/>
    <property type="match status" value="1"/>
</dbReference>
<dbReference type="Pfam" id="PF00563">
    <property type="entry name" value="EAL"/>
    <property type="match status" value="1"/>
</dbReference>
<feature type="transmembrane region" description="Helical" evidence="5">
    <location>
        <begin position="312"/>
        <end position="334"/>
    </location>
</feature>
<dbReference type="PROSITE" id="PS50883">
    <property type="entry name" value="EAL"/>
    <property type="match status" value="1"/>
</dbReference>
<dbReference type="InterPro" id="IPR001633">
    <property type="entry name" value="EAL_dom"/>
</dbReference>
<keyword evidence="2 5" id="KW-0812">Transmembrane</keyword>
<evidence type="ECO:0000259" key="8">
    <source>
        <dbReference type="PROSITE" id="PS50887"/>
    </source>
</evidence>